<keyword evidence="3" id="KW-0808">Transferase</keyword>
<proteinExistence type="predicted"/>
<protein>
    <submittedName>
        <fullName evidence="8">NMNAT protein</fullName>
    </submittedName>
</protein>
<evidence type="ECO:0000256" key="4">
    <source>
        <dbReference type="ARBA" id="ARBA00022695"/>
    </source>
</evidence>
<dbReference type="InterPro" id="IPR014729">
    <property type="entry name" value="Rossmann-like_a/b/a_fold"/>
</dbReference>
<evidence type="ECO:0000256" key="1">
    <source>
        <dbReference type="ARBA" id="ARBA00004790"/>
    </source>
</evidence>
<keyword evidence="4" id="KW-0548">Nucleotidyltransferase</keyword>
<dbReference type="GO" id="GO:0009435">
    <property type="term" value="P:NAD+ biosynthetic process"/>
    <property type="evidence" value="ECO:0007669"/>
    <property type="project" value="InterPro"/>
</dbReference>
<name>A0A8S5LPG4_9CAUD</name>
<dbReference type="GO" id="GO:0005524">
    <property type="term" value="F:ATP binding"/>
    <property type="evidence" value="ECO:0007669"/>
    <property type="project" value="UniProtKB-KW"/>
</dbReference>
<dbReference type="GO" id="GO:0016779">
    <property type="term" value="F:nucleotidyltransferase activity"/>
    <property type="evidence" value="ECO:0007669"/>
    <property type="project" value="UniProtKB-KW"/>
</dbReference>
<dbReference type="InterPro" id="IPR005248">
    <property type="entry name" value="NadD/NMNAT"/>
</dbReference>
<evidence type="ECO:0000256" key="2">
    <source>
        <dbReference type="ARBA" id="ARBA00022642"/>
    </source>
</evidence>
<reference evidence="8" key="1">
    <citation type="journal article" date="2021" name="Proc. Natl. Acad. Sci. U.S.A.">
        <title>A Catalog of Tens of Thousands of Viruses from Human Metagenomes Reveals Hidden Associations with Chronic Diseases.</title>
        <authorList>
            <person name="Tisza M.J."/>
            <person name="Buck C.B."/>
        </authorList>
    </citation>
    <scope>NUCLEOTIDE SEQUENCE</scope>
    <source>
        <strain evidence="8">Ct0f722</strain>
    </source>
</reference>
<comment type="pathway">
    <text evidence="1">Cofactor biosynthesis; NAD(+) biosynthesis.</text>
</comment>
<evidence type="ECO:0000256" key="5">
    <source>
        <dbReference type="ARBA" id="ARBA00022741"/>
    </source>
</evidence>
<dbReference type="EMBL" id="BK015890">
    <property type="protein sequence ID" value="DAD71941.1"/>
    <property type="molecule type" value="Genomic_DNA"/>
</dbReference>
<keyword evidence="5" id="KW-0547">Nucleotide-binding</keyword>
<dbReference type="Gene3D" id="3.40.50.620">
    <property type="entry name" value="HUPs"/>
    <property type="match status" value="1"/>
</dbReference>
<dbReference type="PANTHER" id="PTHR39321:SF3">
    <property type="entry name" value="PHOSPHOPANTETHEINE ADENYLYLTRANSFERASE"/>
    <property type="match status" value="1"/>
</dbReference>
<organism evidence="8">
    <name type="scientific">Myoviridae sp. ct0f722</name>
    <dbReference type="NCBI Taxonomy" id="2827599"/>
    <lineage>
        <taxon>Viruses</taxon>
        <taxon>Duplodnaviria</taxon>
        <taxon>Heunggongvirae</taxon>
        <taxon>Uroviricota</taxon>
        <taxon>Caudoviricetes</taxon>
    </lineage>
</organism>
<accession>A0A8S5LPG4</accession>
<evidence type="ECO:0000256" key="6">
    <source>
        <dbReference type="ARBA" id="ARBA00022840"/>
    </source>
</evidence>
<keyword evidence="6" id="KW-0067">ATP-binding</keyword>
<dbReference type="SUPFAM" id="SSF52374">
    <property type="entry name" value="Nucleotidylyl transferase"/>
    <property type="match status" value="1"/>
</dbReference>
<keyword evidence="2" id="KW-0662">Pyridine nucleotide biosynthesis</keyword>
<sequence length="164" mass="18883">MSTGLIFDSFDPVHIGHISMAMWAINNGVCDSVFLIPLKSGEADIKFRLDMLDQICEWKPDKINAPIKCMHLLPWHAKTFASTVQYIAGQREEDEEFVILLPKDAPAEIKVFEPLEKYKIVEVDNPIQICSEDIRTMLKEGKNPIPYLYPSTQETIQEQKLYRK</sequence>
<evidence type="ECO:0000256" key="3">
    <source>
        <dbReference type="ARBA" id="ARBA00022679"/>
    </source>
</evidence>
<evidence type="ECO:0000313" key="8">
    <source>
        <dbReference type="EMBL" id="DAD71941.1"/>
    </source>
</evidence>
<keyword evidence="7" id="KW-0520">NAD</keyword>
<dbReference type="PANTHER" id="PTHR39321">
    <property type="entry name" value="NICOTINATE-NUCLEOTIDE ADENYLYLTRANSFERASE-RELATED"/>
    <property type="match status" value="1"/>
</dbReference>
<evidence type="ECO:0000256" key="7">
    <source>
        <dbReference type="ARBA" id="ARBA00023027"/>
    </source>
</evidence>